<protein>
    <submittedName>
        <fullName evidence="1">Uncharacterized protein</fullName>
    </submittedName>
</protein>
<accession>A0A024FVC2</accession>
<sequence>MGRRRYINHRGLLECLPTASVFLTIFRSTSDRTLLVFFNHAMHKFFWACDIRRATRIAQNCVTSFHMFLLVFVDSGISDVTWISSENEGGIVEEIESSMRSVSISVGDESEIARCGCRVQLCSIRNACSLHLSPNLAITLLLSLSVCIPFQTKMAADLCCPVEYEILADFHQQNTTFSILYFFWSCWKASMVLVSDDKPFQSTC</sequence>
<proteinExistence type="predicted"/>
<evidence type="ECO:0000313" key="1">
    <source>
        <dbReference type="EMBL" id="CCI11065.1"/>
    </source>
</evidence>
<name>A0A024FVC2_9STRA</name>
<dbReference type="InParanoid" id="A0A024FVC2"/>
<gene>
    <name evidence="1" type="ORF">BN9_123120</name>
</gene>
<dbReference type="AlphaFoldDB" id="A0A024FVC2"/>
<dbReference type="Proteomes" id="UP000053237">
    <property type="component" value="Unassembled WGS sequence"/>
</dbReference>
<comment type="caution">
    <text evidence="1">The sequence shown here is derived from an EMBL/GenBank/DDBJ whole genome shotgun (WGS) entry which is preliminary data.</text>
</comment>
<keyword evidence="2" id="KW-1185">Reference proteome</keyword>
<reference evidence="1 2" key="1">
    <citation type="submission" date="2012-05" db="EMBL/GenBank/DDBJ databases">
        <title>Recombination and specialization in a pathogen metapopulation.</title>
        <authorList>
            <person name="Gardiner A."/>
            <person name="Kemen E."/>
            <person name="Schultz-Larsen T."/>
            <person name="MacLean D."/>
            <person name="Van Oosterhout C."/>
            <person name="Jones J.D.G."/>
        </authorList>
    </citation>
    <scope>NUCLEOTIDE SEQUENCE [LARGE SCALE GENOMIC DNA]</scope>
    <source>
        <strain evidence="1 2">Ac Nc2</strain>
    </source>
</reference>
<organism evidence="1 2">
    <name type="scientific">Albugo candida</name>
    <dbReference type="NCBI Taxonomy" id="65357"/>
    <lineage>
        <taxon>Eukaryota</taxon>
        <taxon>Sar</taxon>
        <taxon>Stramenopiles</taxon>
        <taxon>Oomycota</taxon>
        <taxon>Peronosporomycetes</taxon>
        <taxon>Albuginales</taxon>
        <taxon>Albuginaceae</taxon>
        <taxon>Albugo</taxon>
    </lineage>
</organism>
<evidence type="ECO:0000313" key="2">
    <source>
        <dbReference type="Proteomes" id="UP000053237"/>
    </source>
</evidence>
<dbReference type="EMBL" id="CAIX01000532">
    <property type="protein sequence ID" value="CCI11065.1"/>
    <property type="molecule type" value="Genomic_DNA"/>
</dbReference>